<protein>
    <submittedName>
        <fullName evidence="1">Uncharacterized protein</fullName>
    </submittedName>
</protein>
<evidence type="ECO:0000313" key="1">
    <source>
        <dbReference type="EMBL" id="JAU72015.1"/>
    </source>
</evidence>
<accession>A0A1J3HUW3</accession>
<dbReference type="AlphaFoldDB" id="A0A1J3HUW3"/>
<organism evidence="1">
    <name type="scientific">Noccaea caerulescens</name>
    <name type="common">Alpine penny-cress</name>
    <name type="synonym">Thlaspi caerulescens</name>
    <dbReference type="NCBI Taxonomy" id="107243"/>
    <lineage>
        <taxon>Eukaryota</taxon>
        <taxon>Viridiplantae</taxon>
        <taxon>Streptophyta</taxon>
        <taxon>Embryophyta</taxon>
        <taxon>Tracheophyta</taxon>
        <taxon>Spermatophyta</taxon>
        <taxon>Magnoliopsida</taxon>
        <taxon>eudicotyledons</taxon>
        <taxon>Gunneridae</taxon>
        <taxon>Pentapetalae</taxon>
        <taxon>rosids</taxon>
        <taxon>malvids</taxon>
        <taxon>Brassicales</taxon>
        <taxon>Brassicaceae</taxon>
        <taxon>Coluteocarpeae</taxon>
        <taxon>Noccaea</taxon>
    </lineage>
</organism>
<reference evidence="1" key="1">
    <citation type="submission" date="2016-07" db="EMBL/GenBank/DDBJ databases">
        <title>De novo transcriptome assembly of four accessions of the metal hyperaccumulator plant Noccaea caerulescens.</title>
        <authorList>
            <person name="Blande D."/>
            <person name="Halimaa P."/>
            <person name="Tervahauta A.I."/>
            <person name="Aarts M.G."/>
            <person name="Karenlampi S.O."/>
        </authorList>
    </citation>
    <scope>NUCLEOTIDE SEQUENCE</scope>
</reference>
<dbReference type="EMBL" id="GEVL01005326">
    <property type="protein sequence ID" value="JAU72015.1"/>
    <property type="molecule type" value="Transcribed_RNA"/>
</dbReference>
<sequence length="124" mass="13782">MQVIKQLKSYRGGETCLSQNLSCIWKTNSIVLSFPSLFRSQSSLATFRTALHTKSLTIKTFPSLEHISVFLVFTCSLATGTVNCSFGSTSLAIFEYRTKREISGFCCRNLDGTASFRNNLSFAL</sequence>
<proteinExistence type="predicted"/>
<gene>
    <name evidence="1" type="ORF">LE_TR9138_c0_g1_i1_g.31110</name>
</gene>
<name>A0A1J3HUW3_NOCCA</name>